<dbReference type="EMBL" id="QGKV02000759">
    <property type="protein sequence ID" value="KAF3567124.1"/>
    <property type="molecule type" value="Genomic_DNA"/>
</dbReference>
<evidence type="ECO:0000259" key="4">
    <source>
        <dbReference type="PROSITE" id="PS50600"/>
    </source>
</evidence>
<sequence length="522" mass="60506">MSVYFKTSRVDFILNCFKMDKLDFPQMLYTVGQEPFLSKSIAYYSDDSKHFPALKESLKADEWEELKNSRLGVFLKTWSRDDRLRLGYLAIYAGFIEAPRTSSPTWASLARLVMDLDAFEDYPWERVAFKFLMESVKGVDLTKTYAIEGFVEVLQVWVYNCLPEFRAGFGQHIEGFLIPPLLAFLGGKGKRKLQENILKQTRTNNFTVKAYSEMFPRWDGDLEDEKADNIVKAMFSSGWAWEQIHWLLRYNVWSTLNLDLVCLSFRCKTSRAARIVARAKSERQRRLAATQQSPFDGNNTTKVIIHNQRKSDRICMSNVEFTQIWTENYSEFLDSPAIPDGSGNLLPHGALDYYTCEEPAYCRSDKTWMLEIDDIYAPLFVKNDHWVACWISLPRRHMVIWDSDVAYAKDEKIAKTVKPIAHMLPYMLHMLSPGKDMELYMVDYTHECVSESGVPQNKLSGDCGVYCLKYIECHALGMTFPSHYLCDKNIKTFRSQMATEISDENSINDTEKCLYKHLSVYD</sequence>
<name>A0ABQ7D7S9_BRACR</name>
<feature type="domain" description="Ubiquitin-like protease family profile" evidence="4">
    <location>
        <begin position="304"/>
        <end position="474"/>
    </location>
</feature>
<dbReference type="InterPro" id="IPR015410">
    <property type="entry name" value="DUF1985"/>
</dbReference>
<keyword evidence="2" id="KW-0645">Protease</keyword>
<evidence type="ECO:0000256" key="3">
    <source>
        <dbReference type="ARBA" id="ARBA00022801"/>
    </source>
</evidence>
<protein>
    <recommendedName>
        <fullName evidence="4">Ubiquitin-like protease family profile domain-containing protein</fullName>
    </recommendedName>
</protein>
<dbReference type="Gene3D" id="3.40.395.10">
    <property type="entry name" value="Adenoviral Proteinase, Chain A"/>
    <property type="match status" value="1"/>
</dbReference>
<dbReference type="PROSITE" id="PS50600">
    <property type="entry name" value="ULP_PROTEASE"/>
    <property type="match status" value="1"/>
</dbReference>
<evidence type="ECO:0000313" key="6">
    <source>
        <dbReference type="Proteomes" id="UP000266723"/>
    </source>
</evidence>
<evidence type="ECO:0000256" key="2">
    <source>
        <dbReference type="ARBA" id="ARBA00022670"/>
    </source>
</evidence>
<keyword evidence="3" id="KW-0378">Hydrolase</keyword>
<organism evidence="5 6">
    <name type="scientific">Brassica cretica</name>
    <name type="common">Mustard</name>
    <dbReference type="NCBI Taxonomy" id="69181"/>
    <lineage>
        <taxon>Eukaryota</taxon>
        <taxon>Viridiplantae</taxon>
        <taxon>Streptophyta</taxon>
        <taxon>Embryophyta</taxon>
        <taxon>Tracheophyta</taxon>
        <taxon>Spermatophyta</taxon>
        <taxon>Magnoliopsida</taxon>
        <taxon>eudicotyledons</taxon>
        <taxon>Gunneridae</taxon>
        <taxon>Pentapetalae</taxon>
        <taxon>rosids</taxon>
        <taxon>malvids</taxon>
        <taxon>Brassicales</taxon>
        <taxon>Brassicaceae</taxon>
        <taxon>Brassiceae</taxon>
        <taxon>Brassica</taxon>
    </lineage>
</organism>
<dbReference type="Pfam" id="PF09331">
    <property type="entry name" value="DUF1985"/>
    <property type="match status" value="1"/>
</dbReference>
<dbReference type="InterPro" id="IPR038765">
    <property type="entry name" value="Papain-like_cys_pep_sf"/>
</dbReference>
<evidence type="ECO:0000256" key="1">
    <source>
        <dbReference type="ARBA" id="ARBA00005234"/>
    </source>
</evidence>
<accession>A0ABQ7D7S9</accession>
<reference evidence="5 6" key="1">
    <citation type="journal article" date="2020" name="BMC Genomics">
        <title>Intraspecific diversification of the crop wild relative Brassica cretica Lam. using demographic model selection.</title>
        <authorList>
            <person name="Kioukis A."/>
            <person name="Michalopoulou V.A."/>
            <person name="Briers L."/>
            <person name="Pirintsos S."/>
            <person name="Studholme D.J."/>
            <person name="Pavlidis P."/>
            <person name="Sarris P.F."/>
        </authorList>
    </citation>
    <scope>NUCLEOTIDE SEQUENCE [LARGE SCALE GENOMIC DNA]</scope>
    <source>
        <strain evidence="6">cv. PFS-1207/04</strain>
    </source>
</reference>
<dbReference type="PANTHER" id="PTHR48449:SF1">
    <property type="entry name" value="DUF1985 DOMAIN-CONTAINING PROTEIN"/>
    <property type="match status" value="1"/>
</dbReference>
<evidence type="ECO:0000313" key="5">
    <source>
        <dbReference type="EMBL" id="KAF3567124.1"/>
    </source>
</evidence>
<dbReference type="PANTHER" id="PTHR48449">
    <property type="entry name" value="DUF1985 DOMAIN-CONTAINING PROTEIN"/>
    <property type="match status" value="1"/>
</dbReference>
<dbReference type="InterPro" id="IPR003653">
    <property type="entry name" value="Peptidase_C48_C"/>
</dbReference>
<dbReference type="SUPFAM" id="SSF54001">
    <property type="entry name" value="Cysteine proteinases"/>
    <property type="match status" value="1"/>
</dbReference>
<gene>
    <name evidence="5" type="ORF">DY000_02018046</name>
</gene>
<comment type="caution">
    <text evidence="5">The sequence shown here is derived from an EMBL/GenBank/DDBJ whole genome shotgun (WGS) entry which is preliminary data.</text>
</comment>
<proteinExistence type="inferred from homology"/>
<dbReference type="Proteomes" id="UP000266723">
    <property type="component" value="Unassembled WGS sequence"/>
</dbReference>
<keyword evidence="6" id="KW-1185">Reference proteome</keyword>
<dbReference type="Pfam" id="PF02902">
    <property type="entry name" value="Peptidase_C48"/>
    <property type="match status" value="1"/>
</dbReference>
<comment type="similarity">
    <text evidence="1">Belongs to the peptidase C48 family.</text>
</comment>